<feature type="domain" description="Secretion system C-terminal sorting" evidence="1">
    <location>
        <begin position="547"/>
        <end position="610"/>
    </location>
</feature>
<dbReference type="AlphaFoldDB" id="A0A239I2K4"/>
<reference evidence="2 3" key="1">
    <citation type="submission" date="2017-06" db="EMBL/GenBank/DDBJ databases">
        <authorList>
            <person name="Kim H.J."/>
            <person name="Triplett B.A."/>
        </authorList>
    </citation>
    <scope>NUCLEOTIDE SEQUENCE [LARGE SCALE GENOMIC DNA]</scope>
    <source>
        <strain evidence="2 3">DSM 19307</strain>
    </source>
</reference>
<sequence>MNKLLAAILIVGIQTAFGQLIIKPINKSTSNERNRITKSNTINPASLPFWDDFSVSGDSPDGLRIWGTDTSSQWNAEASRDVYVNATLAINPPSYKVATFDGLNGNGGFHGADKGLADQLVSDTIDLQGKANVILSFYWQAGGNVEIPDEGDSLILQFYSPNIETNGGWQTVWSKDGGDIEADQDSVFTQVAQVVESQFLTQKFVFRFQSYGDLDGPFDAWHVDWIYLNDNRQNDTFHYLDRGLTGQLKPPFSPYQSLPINQYKLNQPQYSKQTVQAFNLDEQLQPAEYILVVRDLNTGSILDSLEYGNKPILEGNPDPFKLTNKRLIELDSIEFSNFPNLDSLVVLSEVYFESSDDSLLVGNIDLKINDTIRTQYLLHNYYAYDDGTAEYAVGTNVRGGQIAVRYLLEQTDTLTHVDIHFPNIDPHSFNSALELQIFKRLNEEPIRTQPISVINATTLNEFTRYELARPLILSDTFFLGYEQSKNEYIGFGFDRSNPDASQYIFENITGEWEQNSRLQGALMIRPVFSKKDSFVLGANPKELAFRVYPNPTKGLLKIEGVYQSITLMDFSGRVLFNQTQATVHDFSSLKGGLYLLTIHRKEGDQTIKIIKE</sequence>
<dbReference type="OrthoDB" id="1488838at2"/>
<dbReference type="InterPro" id="IPR026444">
    <property type="entry name" value="Secre_tail"/>
</dbReference>
<dbReference type="Pfam" id="PF18962">
    <property type="entry name" value="Por_Secre_tail"/>
    <property type="match status" value="1"/>
</dbReference>
<name>A0A239I2K4_EKHLU</name>
<keyword evidence="3" id="KW-1185">Reference proteome</keyword>
<proteinExistence type="predicted"/>
<evidence type="ECO:0000313" key="2">
    <source>
        <dbReference type="EMBL" id="SNS86594.1"/>
    </source>
</evidence>
<dbReference type="Proteomes" id="UP000198393">
    <property type="component" value="Unassembled WGS sequence"/>
</dbReference>
<dbReference type="NCBIfam" id="TIGR04183">
    <property type="entry name" value="Por_Secre_tail"/>
    <property type="match status" value="1"/>
</dbReference>
<evidence type="ECO:0000313" key="3">
    <source>
        <dbReference type="Proteomes" id="UP000198393"/>
    </source>
</evidence>
<accession>A0A239I2K4</accession>
<dbReference type="EMBL" id="FZPD01000002">
    <property type="protein sequence ID" value="SNS86594.1"/>
    <property type="molecule type" value="Genomic_DNA"/>
</dbReference>
<evidence type="ECO:0000259" key="1">
    <source>
        <dbReference type="Pfam" id="PF18962"/>
    </source>
</evidence>
<organism evidence="2 3">
    <name type="scientific">Ekhidna lutea</name>
    <dbReference type="NCBI Taxonomy" id="447679"/>
    <lineage>
        <taxon>Bacteria</taxon>
        <taxon>Pseudomonadati</taxon>
        <taxon>Bacteroidota</taxon>
        <taxon>Cytophagia</taxon>
        <taxon>Cytophagales</taxon>
        <taxon>Reichenbachiellaceae</taxon>
        <taxon>Ekhidna</taxon>
    </lineage>
</organism>
<protein>
    <submittedName>
        <fullName evidence="2">Por secretion system C-terminal sorting domain-containing protein</fullName>
    </submittedName>
</protein>
<gene>
    <name evidence="2" type="ORF">SAMN05421640_1585</name>
</gene>
<dbReference type="RefSeq" id="WP_089356305.1">
    <property type="nucleotide sequence ID" value="NZ_FZPD01000002.1"/>
</dbReference>